<protein>
    <submittedName>
        <fullName evidence="1">50S ribosomal protein L25</fullName>
    </submittedName>
</protein>
<sequence>MLTYIALDRARIGTVPSMRSRRHGYTPCRLRICGATFAVAIRDAEAQDLVRRTLDRSSTQHALSLRRHDILVHVESISRHCVSSCLLCIDLVAIAPHAMPRAYSETRSTCSALADRLTLRVDRGPHSP</sequence>
<keyword evidence="1" id="KW-0687">Ribonucleoprotein</keyword>
<evidence type="ECO:0000313" key="1">
    <source>
        <dbReference type="EMBL" id="CUX79317.1"/>
    </source>
</evidence>
<dbReference type="Proteomes" id="UP000075234">
    <property type="component" value="Chromosome I"/>
</dbReference>
<dbReference type="GO" id="GO:0005840">
    <property type="term" value="C:ribosome"/>
    <property type="evidence" value="ECO:0007669"/>
    <property type="project" value="UniProtKB-KW"/>
</dbReference>
<evidence type="ECO:0000313" key="2">
    <source>
        <dbReference type="Proteomes" id="UP000075234"/>
    </source>
</evidence>
<dbReference type="AlphaFoldDB" id="A0A143WPT2"/>
<keyword evidence="1" id="KW-0689">Ribosomal protein</keyword>
<proteinExistence type="predicted"/>
<accession>A0A143WPT2</accession>
<reference evidence="2" key="1">
    <citation type="submission" date="2016-01" db="EMBL/GenBank/DDBJ databases">
        <authorList>
            <person name="Husnik F."/>
        </authorList>
    </citation>
    <scope>NUCLEOTIDE SEQUENCE [LARGE SCALE GENOMIC DNA]</scope>
</reference>
<gene>
    <name evidence="1" type="primary">rplY</name>
    <name evidence="1" type="ORF">TPER_TP00182</name>
</gene>
<name>A0A143WPT2_TREPR</name>
<dbReference type="EMBL" id="LN999057">
    <property type="protein sequence ID" value="CUX79317.1"/>
    <property type="molecule type" value="Genomic_DNA"/>
</dbReference>
<dbReference type="PATRIC" id="fig|189385.4.peg.246"/>
<organism evidence="1 2">
    <name type="scientific">Tremblaya princeps</name>
    <dbReference type="NCBI Taxonomy" id="189385"/>
    <lineage>
        <taxon>Bacteria</taxon>
        <taxon>Pseudomonadati</taxon>
        <taxon>Pseudomonadota</taxon>
        <taxon>Betaproteobacteria</taxon>
        <taxon>Candidatus Tremblayella</taxon>
    </lineage>
</organism>